<sequence>MTQRVDEIDARKEPSRQNALDAWRQMSMKNAERRTQNNSTNTSLNDRSNSNDRIQDSLEGNFEGNATAGVGGGQAAIKQAQASDSSNTGGQGSGNFSGQGQRDANMISNIALASDKANGLRAAVQVSFNLDPEERELKVAQKRLEAATERLGITPNPEDIQGMGIEDINQAIKALAQRTKEDLSPKALKFVNTVIPTQDFFDPIAIQTQE</sequence>
<comment type="caution">
    <text evidence="2">The sequence shown here is derived from an EMBL/GenBank/DDBJ whole genome shotgun (WGS) entry which is preliminary data.</text>
</comment>
<organism evidence="2 3">
    <name type="scientific">bacterium (Candidatus Blackallbacteria) CG17_big_fil_post_rev_8_21_14_2_50_48_46</name>
    <dbReference type="NCBI Taxonomy" id="2014261"/>
    <lineage>
        <taxon>Bacteria</taxon>
        <taxon>Candidatus Blackallbacteria</taxon>
    </lineage>
</organism>
<evidence type="ECO:0000313" key="2">
    <source>
        <dbReference type="EMBL" id="PIW15992.1"/>
    </source>
</evidence>
<gene>
    <name evidence="2" type="ORF">COW36_14865</name>
</gene>
<evidence type="ECO:0000313" key="3">
    <source>
        <dbReference type="Proteomes" id="UP000231019"/>
    </source>
</evidence>
<feature type="compositionally biased region" description="Polar residues" evidence="1">
    <location>
        <begin position="36"/>
        <end position="48"/>
    </location>
</feature>
<dbReference type="EMBL" id="PFFQ01000041">
    <property type="protein sequence ID" value="PIW15992.1"/>
    <property type="molecule type" value="Genomic_DNA"/>
</dbReference>
<protein>
    <submittedName>
        <fullName evidence="2">Uncharacterized protein</fullName>
    </submittedName>
</protein>
<feature type="region of interest" description="Disordered" evidence="1">
    <location>
        <begin position="1"/>
        <end position="102"/>
    </location>
</feature>
<proteinExistence type="predicted"/>
<feature type="compositionally biased region" description="Low complexity" evidence="1">
    <location>
        <begin position="75"/>
        <end position="88"/>
    </location>
</feature>
<dbReference type="AlphaFoldDB" id="A0A2M7G3F9"/>
<name>A0A2M7G3F9_9BACT</name>
<evidence type="ECO:0000256" key="1">
    <source>
        <dbReference type="SAM" id="MobiDB-lite"/>
    </source>
</evidence>
<dbReference type="Proteomes" id="UP000231019">
    <property type="component" value="Unassembled WGS sequence"/>
</dbReference>
<feature type="compositionally biased region" description="Basic and acidic residues" evidence="1">
    <location>
        <begin position="1"/>
        <end position="15"/>
    </location>
</feature>
<accession>A0A2M7G3F9</accession>
<reference evidence="2 3" key="1">
    <citation type="submission" date="2017-09" db="EMBL/GenBank/DDBJ databases">
        <title>Depth-based differentiation of microbial function through sediment-hosted aquifers and enrichment of novel symbionts in the deep terrestrial subsurface.</title>
        <authorList>
            <person name="Probst A.J."/>
            <person name="Ladd B."/>
            <person name="Jarett J.K."/>
            <person name="Geller-Mcgrath D.E."/>
            <person name="Sieber C.M."/>
            <person name="Emerson J.B."/>
            <person name="Anantharaman K."/>
            <person name="Thomas B.C."/>
            <person name="Malmstrom R."/>
            <person name="Stieglmeier M."/>
            <person name="Klingl A."/>
            <person name="Woyke T."/>
            <person name="Ryan C.M."/>
            <person name="Banfield J.F."/>
        </authorList>
    </citation>
    <scope>NUCLEOTIDE SEQUENCE [LARGE SCALE GENOMIC DNA]</scope>
    <source>
        <strain evidence="2">CG17_big_fil_post_rev_8_21_14_2_50_48_46</strain>
    </source>
</reference>